<name>W7LQ39_GIBM7</name>
<dbReference type="GeneID" id="30059492"/>
<keyword evidence="3" id="KW-1185">Reference proteome</keyword>
<organism evidence="2 3">
    <name type="scientific">Gibberella moniliformis (strain M3125 / FGSC 7600)</name>
    <name type="common">Maize ear and stalk rot fungus</name>
    <name type="synonym">Fusarium verticillioides</name>
    <dbReference type="NCBI Taxonomy" id="334819"/>
    <lineage>
        <taxon>Eukaryota</taxon>
        <taxon>Fungi</taxon>
        <taxon>Dikarya</taxon>
        <taxon>Ascomycota</taxon>
        <taxon>Pezizomycotina</taxon>
        <taxon>Sordariomycetes</taxon>
        <taxon>Hypocreomycetidae</taxon>
        <taxon>Hypocreales</taxon>
        <taxon>Nectriaceae</taxon>
        <taxon>Fusarium</taxon>
        <taxon>Fusarium fujikuroi species complex</taxon>
    </lineage>
</organism>
<dbReference type="VEuPathDB" id="FungiDB:FVEG_01174"/>
<protein>
    <submittedName>
        <fullName evidence="2">Uncharacterized protein</fullName>
    </submittedName>
</protein>
<feature type="compositionally biased region" description="Low complexity" evidence="1">
    <location>
        <begin position="1"/>
        <end position="16"/>
    </location>
</feature>
<dbReference type="RefSeq" id="XP_018743816.1">
    <property type="nucleotide sequence ID" value="XM_018887990.1"/>
</dbReference>
<feature type="compositionally biased region" description="Low complexity" evidence="1">
    <location>
        <begin position="182"/>
        <end position="195"/>
    </location>
</feature>
<proteinExistence type="predicted"/>
<feature type="compositionally biased region" description="Basic and acidic residues" evidence="1">
    <location>
        <begin position="225"/>
        <end position="241"/>
    </location>
</feature>
<feature type="region of interest" description="Disordered" evidence="1">
    <location>
        <begin position="1"/>
        <end position="136"/>
    </location>
</feature>
<dbReference type="EMBL" id="CM000578">
    <property type="protein sequence ID" value="EWG37625.1"/>
    <property type="molecule type" value="Genomic_DNA"/>
</dbReference>
<feature type="compositionally biased region" description="Polar residues" evidence="1">
    <location>
        <begin position="35"/>
        <end position="46"/>
    </location>
</feature>
<evidence type="ECO:0000256" key="1">
    <source>
        <dbReference type="SAM" id="MobiDB-lite"/>
    </source>
</evidence>
<accession>W7LQ39</accession>
<evidence type="ECO:0000313" key="2">
    <source>
        <dbReference type="EMBL" id="EWG37625.1"/>
    </source>
</evidence>
<feature type="region of interest" description="Disordered" evidence="1">
    <location>
        <begin position="176"/>
        <end position="241"/>
    </location>
</feature>
<dbReference type="Proteomes" id="UP000009096">
    <property type="component" value="Chromosome 1"/>
</dbReference>
<evidence type="ECO:0000313" key="3">
    <source>
        <dbReference type="Proteomes" id="UP000009096"/>
    </source>
</evidence>
<dbReference type="eggNOG" id="ENOG502RKRA">
    <property type="taxonomic scope" value="Eukaryota"/>
</dbReference>
<dbReference type="AlphaFoldDB" id="W7LQ39"/>
<dbReference type="EMBL" id="DS022242">
    <property type="protein sequence ID" value="EWG37625.1"/>
    <property type="molecule type" value="Genomic_DNA"/>
</dbReference>
<feature type="compositionally biased region" description="Polar residues" evidence="1">
    <location>
        <begin position="77"/>
        <end position="107"/>
    </location>
</feature>
<gene>
    <name evidence="2" type="ORF">FVEG_01174</name>
</gene>
<feature type="compositionally biased region" description="Polar residues" evidence="1">
    <location>
        <begin position="54"/>
        <end position="65"/>
    </location>
</feature>
<sequence>MSQSESLYLPLSPPSSVKMDSNTTDGTCDDPSSPPTRSTVGRQVSVSGEFVLGSNISASPQTHTLEISPRPPVPSPNHYSSTPYLNTPNPESTYLSTSASQSYSQFPTLAPAGIDSTWSQPDQAPEGPRSLISFPQEDRHLVPNSRQAGRSTSMSTVAIQFDPAFTMGPRSAFTWPGPLETSNSGNSLLSPGLPSMGHVSGSSLTPPPQSRSVTSSPPRLSLSADQREVKRQSDRARRDSRLVNRMRRANSNPYVDSAPSALGLATTTTAMNISAYTTAPAPVTLMSDTPTTISSSTYLQSYSPSLEDQQPQSAPVYPTSYPQDKQTIICPWIMQQFMLDLVSIVLDHRLYLLVKMLVLCIRYPLS</sequence>
<feature type="compositionally biased region" description="Polar residues" evidence="1">
    <location>
        <begin position="200"/>
        <end position="218"/>
    </location>
</feature>
<reference evidence="2 3" key="1">
    <citation type="journal article" date="2010" name="Nature">
        <title>Comparative genomics reveals mobile pathogenicity chromosomes in Fusarium.</title>
        <authorList>
            <person name="Ma L.J."/>
            <person name="van der Does H.C."/>
            <person name="Borkovich K.A."/>
            <person name="Coleman J.J."/>
            <person name="Daboussi M.J."/>
            <person name="Di Pietro A."/>
            <person name="Dufresne M."/>
            <person name="Freitag M."/>
            <person name="Grabherr M."/>
            <person name="Henrissat B."/>
            <person name="Houterman P.M."/>
            <person name="Kang S."/>
            <person name="Shim W.B."/>
            <person name="Woloshuk C."/>
            <person name="Xie X."/>
            <person name="Xu J.R."/>
            <person name="Antoniw J."/>
            <person name="Baker S.E."/>
            <person name="Bluhm B.H."/>
            <person name="Breakspear A."/>
            <person name="Brown D.W."/>
            <person name="Butchko R.A."/>
            <person name="Chapman S."/>
            <person name="Coulson R."/>
            <person name="Coutinho P.M."/>
            <person name="Danchin E.G."/>
            <person name="Diener A."/>
            <person name="Gale L.R."/>
            <person name="Gardiner D.M."/>
            <person name="Goff S."/>
            <person name="Hammond-Kosack K.E."/>
            <person name="Hilburn K."/>
            <person name="Hua-Van A."/>
            <person name="Jonkers W."/>
            <person name="Kazan K."/>
            <person name="Kodira C.D."/>
            <person name="Koehrsen M."/>
            <person name="Kumar L."/>
            <person name="Lee Y.H."/>
            <person name="Li L."/>
            <person name="Manners J.M."/>
            <person name="Miranda-Saavedra D."/>
            <person name="Mukherjee M."/>
            <person name="Park G."/>
            <person name="Park J."/>
            <person name="Park S.Y."/>
            <person name="Proctor R.H."/>
            <person name="Regev A."/>
            <person name="Ruiz-Roldan M.C."/>
            <person name="Sain D."/>
            <person name="Sakthikumar S."/>
            <person name="Sykes S."/>
            <person name="Schwartz D.C."/>
            <person name="Turgeon B.G."/>
            <person name="Wapinski I."/>
            <person name="Yoder O."/>
            <person name="Young S."/>
            <person name="Zeng Q."/>
            <person name="Zhou S."/>
            <person name="Galagan J."/>
            <person name="Cuomo C.A."/>
            <person name="Kistler H.C."/>
            <person name="Rep M."/>
        </authorList>
    </citation>
    <scope>NUCLEOTIDE SEQUENCE [LARGE SCALE GENOMIC DNA]</scope>
    <source>
        <strain evidence="3">M3125 / FGSC 7600</strain>
    </source>
</reference>